<dbReference type="EMBL" id="REGN01003181">
    <property type="protein sequence ID" value="RNA24024.1"/>
    <property type="molecule type" value="Genomic_DNA"/>
</dbReference>
<keyword evidence="2" id="KW-1185">Reference proteome</keyword>
<proteinExistence type="predicted"/>
<comment type="caution">
    <text evidence="1">The sequence shown here is derived from an EMBL/GenBank/DDBJ whole genome shotgun (WGS) entry which is preliminary data.</text>
</comment>
<protein>
    <submittedName>
        <fullName evidence="1">Uncharacterized protein</fullName>
    </submittedName>
</protein>
<evidence type="ECO:0000313" key="2">
    <source>
        <dbReference type="Proteomes" id="UP000276133"/>
    </source>
</evidence>
<gene>
    <name evidence="1" type="ORF">BpHYR1_001162</name>
</gene>
<reference evidence="1 2" key="1">
    <citation type="journal article" date="2018" name="Sci. Rep.">
        <title>Genomic signatures of local adaptation to the degree of environmental predictability in rotifers.</title>
        <authorList>
            <person name="Franch-Gras L."/>
            <person name="Hahn C."/>
            <person name="Garcia-Roger E.M."/>
            <person name="Carmona M.J."/>
            <person name="Serra M."/>
            <person name="Gomez A."/>
        </authorList>
    </citation>
    <scope>NUCLEOTIDE SEQUENCE [LARGE SCALE GENOMIC DNA]</scope>
    <source>
        <strain evidence="1">HYR1</strain>
    </source>
</reference>
<accession>A0A3M7RKL9</accession>
<dbReference type="Proteomes" id="UP000276133">
    <property type="component" value="Unassembled WGS sequence"/>
</dbReference>
<name>A0A3M7RKL9_BRAPC</name>
<dbReference type="AlphaFoldDB" id="A0A3M7RKL9"/>
<organism evidence="1 2">
    <name type="scientific">Brachionus plicatilis</name>
    <name type="common">Marine rotifer</name>
    <name type="synonym">Brachionus muelleri</name>
    <dbReference type="NCBI Taxonomy" id="10195"/>
    <lineage>
        <taxon>Eukaryota</taxon>
        <taxon>Metazoa</taxon>
        <taxon>Spiralia</taxon>
        <taxon>Gnathifera</taxon>
        <taxon>Rotifera</taxon>
        <taxon>Eurotatoria</taxon>
        <taxon>Monogononta</taxon>
        <taxon>Pseudotrocha</taxon>
        <taxon>Ploima</taxon>
        <taxon>Brachionidae</taxon>
        <taxon>Brachionus</taxon>
    </lineage>
</organism>
<sequence length="110" mass="12698">MDQNNNAKIIGKFEMYQITICFDTTGNINKITGIFLSFTVSLKLCKNGTISFTLTTEIGQKIYSTITLFVANFERLFLNATIQNMHHLNNIKILNLYQDPQDRNRSSRRD</sequence>
<evidence type="ECO:0000313" key="1">
    <source>
        <dbReference type="EMBL" id="RNA24024.1"/>
    </source>
</evidence>